<dbReference type="OrthoDB" id="10004641at2759"/>
<dbReference type="PROSITE" id="PS50157">
    <property type="entry name" value="ZINC_FINGER_C2H2_2"/>
    <property type="match status" value="2"/>
</dbReference>
<reference evidence="3" key="1">
    <citation type="submission" date="2022-01" db="EMBL/GenBank/DDBJ databases">
        <authorList>
            <person name="King R."/>
        </authorList>
    </citation>
    <scope>NUCLEOTIDE SEQUENCE</scope>
</reference>
<feature type="domain" description="C2H2-type" evidence="2">
    <location>
        <begin position="24"/>
        <end position="51"/>
    </location>
</feature>
<keyword evidence="4" id="KW-1185">Reference proteome</keyword>
<accession>A0A9P0GPU3</accession>
<dbReference type="SMART" id="SM00355">
    <property type="entry name" value="ZnF_C2H2"/>
    <property type="match status" value="2"/>
</dbReference>
<evidence type="ECO:0000256" key="1">
    <source>
        <dbReference type="PROSITE-ProRule" id="PRU00042"/>
    </source>
</evidence>
<keyword evidence="1" id="KW-0862">Zinc</keyword>
<dbReference type="Proteomes" id="UP001153737">
    <property type="component" value="Chromosome 2"/>
</dbReference>
<organism evidence="3 4">
    <name type="scientific">Phaedon cochleariae</name>
    <name type="common">Mustard beetle</name>
    <dbReference type="NCBI Taxonomy" id="80249"/>
    <lineage>
        <taxon>Eukaryota</taxon>
        <taxon>Metazoa</taxon>
        <taxon>Ecdysozoa</taxon>
        <taxon>Arthropoda</taxon>
        <taxon>Hexapoda</taxon>
        <taxon>Insecta</taxon>
        <taxon>Pterygota</taxon>
        <taxon>Neoptera</taxon>
        <taxon>Endopterygota</taxon>
        <taxon>Coleoptera</taxon>
        <taxon>Polyphaga</taxon>
        <taxon>Cucujiformia</taxon>
        <taxon>Chrysomeloidea</taxon>
        <taxon>Chrysomelidae</taxon>
        <taxon>Chrysomelinae</taxon>
        <taxon>Chrysomelini</taxon>
        <taxon>Phaedon</taxon>
    </lineage>
</organism>
<reference evidence="3" key="2">
    <citation type="submission" date="2022-10" db="EMBL/GenBank/DDBJ databases">
        <authorList>
            <consortium name="ENA_rothamsted_submissions"/>
            <consortium name="culmorum"/>
            <person name="King R."/>
        </authorList>
    </citation>
    <scope>NUCLEOTIDE SEQUENCE</scope>
</reference>
<dbReference type="InterPro" id="IPR013087">
    <property type="entry name" value="Znf_C2H2_type"/>
</dbReference>
<gene>
    <name evidence="3" type="ORF">PHAECO_LOCUS6379</name>
</gene>
<dbReference type="EMBL" id="OU896708">
    <property type="protein sequence ID" value="CAH1155415.1"/>
    <property type="molecule type" value="Genomic_DNA"/>
</dbReference>
<dbReference type="AlphaFoldDB" id="A0A9P0GPU3"/>
<dbReference type="Pfam" id="PF00096">
    <property type="entry name" value="zf-C2H2"/>
    <property type="match status" value="1"/>
</dbReference>
<sequence>MISTLHHPILVETCRFLPIQYPHYRCGVCWRKYKSQKNLNQHQRYECQKEPQFCCPYCQYKAKHKFNLNKHLKRIHV</sequence>
<dbReference type="Gene3D" id="3.30.160.60">
    <property type="entry name" value="Classic Zinc Finger"/>
    <property type="match status" value="1"/>
</dbReference>
<evidence type="ECO:0000313" key="4">
    <source>
        <dbReference type="Proteomes" id="UP001153737"/>
    </source>
</evidence>
<dbReference type="SUPFAM" id="SSF57667">
    <property type="entry name" value="beta-beta-alpha zinc fingers"/>
    <property type="match status" value="1"/>
</dbReference>
<keyword evidence="1" id="KW-0479">Metal-binding</keyword>
<evidence type="ECO:0000259" key="2">
    <source>
        <dbReference type="PROSITE" id="PS50157"/>
    </source>
</evidence>
<dbReference type="InterPro" id="IPR036236">
    <property type="entry name" value="Znf_C2H2_sf"/>
</dbReference>
<evidence type="ECO:0000313" key="3">
    <source>
        <dbReference type="EMBL" id="CAH1155415.1"/>
    </source>
</evidence>
<keyword evidence="1" id="KW-0863">Zinc-finger</keyword>
<proteinExistence type="predicted"/>
<name>A0A9P0GPU3_PHACE</name>
<dbReference type="GO" id="GO:0008270">
    <property type="term" value="F:zinc ion binding"/>
    <property type="evidence" value="ECO:0007669"/>
    <property type="project" value="UniProtKB-KW"/>
</dbReference>
<protein>
    <recommendedName>
        <fullName evidence="2">C2H2-type domain-containing protein</fullName>
    </recommendedName>
</protein>
<feature type="domain" description="C2H2-type" evidence="2">
    <location>
        <begin position="53"/>
        <end position="77"/>
    </location>
</feature>